<feature type="domain" description="DUF5117" evidence="3">
    <location>
        <begin position="111"/>
        <end position="298"/>
    </location>
</feature>
<gene>
    <name evidence="5" type="ORF">I5M32_00015</name>
</gene>
<dbReference type="InterPro" id="IPR033428">
    <property type="entry name" value="DUF5118"/>
</dbReference>
<feature type="signal peptide" evidence="1">
    <location>
        <begin position="1"/>
        <end position="24"/>
    </location>
</feature>
<name>A0ABS1BEM9_9SPHI</name>
<dbReference type="InterPro" id="IPR032534">
    <property type="entry name" value="EcxA_zinc-bd"/>
</dbReference>
<keyword evidence="5" id="KW-0645">Protease</keyword>
<feature type="domain" description="DUF5118" evidence="4">
    <location>
        <begin position="54"/>
        <end position="102"/>
    </location>
</feature>
<dbReference type="RefSeq" id="WP_200583577.1">
    <property type="nucleotide sequence ID" value="NZ_JAEHFY010000001.1"/>
</dbReference>
<feature type="domain" description="EcxA zinc-binding" evidence="2">
    <location>
        <begin position="430"/>
        <end position="736"/>
    </location>
</feature>
<keyword evidence="1" id="KW-0732">Signal</keyword>
<dbReference type="PANTHER" id="PTHR38478:SF1">
    <property type="entry name" value="ZINC DEPENDENT METALLOPROTEASE DOMAIN LIPOPROTEIN"/>
    <property type="match status" value="1"/>
</dbReference>
<dbReference type="Gene3D" id="3.40.390.10">
    <property type="entry name" value="Collagenase (Catalytic Domain)"/>
    <property type="match status" value="1"/>
</dbReference>
<sequence>MKRNLQTLKLAGLFSLAVAVSACSAQKKKEAEKAKMAATSAAKPATPKKEGGLKPYKEIITSKAKTDTGLFTVHYLDGKYYYEIPDSLFGREMLAVTRYSKVPAEDGTYGGEELNEQVWKWEKRDKQVLIRVPSYTNIAAEGTDMYESVRNSNLSPILASFDIKALSKDSAGVVIDVTDFFAKDVQALGIQQRTKTQFKITRLDDSRSYIDSIKSYPLNIEARTVKTYAAANPPGDESLGSITVELNTSMVLLPKVPMEARLNDDRVGYFSRKQTDYGLDAQKATVTRYIARWRLEPKDEAAYARGELVEPKKQIVYYIDPATPKKWRPYLIQGVKDWNKAFEAAGFKNAITCLEPPTNDPDWSPEDARYSVIRYFASNIANAYGPHISDPRSGEIIESDIGWYHNVMNLVRNWFFVQTAAVNPAARMPKFSDETMGQLIRFVSSHEVGHTLGLPHNFGSSYAYPVDSLRSASFTQKMGGTAPSIMDYARFNYIAQPEDKGVVLYPGIGPYDKWAIKWGYTYFPNKTQEEQAKILNKWTIERAGNPLYFFGAQTGNPIDPRSQSEDLGDDAVKASTYGIANLKRIIPNIEKWTYEEGKPYDNLEEIYGEVLNQFSRYMGHVKSSIGGIYENDKTYDQKGAVYTHVEKAKQEASMKFIVDQAFQTPKWMFVNAETNKFNNAMMVDKIRRMQVGVLGSILDFARLARVIDNSAQNGNNAYSIDELFSDLHKGIFTELSTGANIDVYRRNLQRAYIERLEYLMTEEQTVPQGIPAEYIARFVGTRIDASQSDIRPMARLELTKLQSDIKRALPKYSNSILKAHLVDALARIDLILNPKK</sequence>
<dbReference type="Pfam" id="PF16313">
    <property type="entry name" value="DUF4953"/>
    <property type="match status" value="1"/>
</dbReference>
<dbReference type="Pfam" id="PF17162">
    <property type="entry name" value="DUF5118"/>
    <property type="match status" value="1"/>
</dbReference>
<dbReference type="InterPro" id="IPR024079">
    <property type="entry name" value="MetalloPept_cat_dom_sf"/>
</dbReference>
<protein>
    <submittedName>
        <fullName evidence="5">Zinc-dependent metalloprotease</fullName>
    </submittedName>
</protein>
<dbReference type="PROSITE" id="PS51257">
    <property type="entry name" value="PROKAR_LIPOPROTEIN"/>
    <property type="match status" value="1"/>
</dbReference>
<keyword evidence="5" id="KW-0378">Hydrolase</keyword>
<dbReference type="Pfam" id="PF17148">
    <property type="entry name" value="DUF5117"/>
    <property type="match status" value="1"/>
</dbReference>
<dbReference type="GO" id="GO:0008237">
    <property type="term" value="F:metallopeptidase activity"/>
    <property type="evidence" value="ECO:0007669"/>
    <property type="project" value="UniProtKB-KW"/>
</dbReference>
<reference evidence="5 6" key="1">
    <citation type="submission" date="2020-12" db="EMBL/GenBank/DDBJ databases">
        <title>Bacterial novel species Pedobacter sp. SD-b isolated from soil.</title>
        <authorList>
            <person name="Jung H.-Y."/>
        </authorList>
    </citation>
    <scope>NUCLEOTIDE SEQUENCE [LARGE SCALE GENOMIC DNA]</scope>
    <source>
        <strain evidence="5 6">SD-b</strain>
    </source>
</reference>
<comment type="caution">
    <text evidence="5">The sequence shown here is derived from an EMBL/GenBank/DDBJ whole genome shotgun (WGS) entry which is preliminary data.</text>
</comment>
<dbReference type="PANTHER" id="PTHR38478">
    <property type="entry name" value="PEPTIDASE M1A AND M12B"/>
    <property type="match status" value="1"/>
</dbReference>
<evidence type="ECO:0000256" key="1">
    <source>
        <dbReference type="SAM" id="SignalP"/>
    </source>
</evidence>
<proteinExistence type="predicted"/>
<evidence type="ECO:0000313" key="5">
    <source>
        <dbReference type="EMBL" id="MBK0381327.1"/>
    </source>
</evidence>
<evidence type="ECO:0000259" key="2">
    <source>
        <dbReference type="Pfam" id="PF16313"/>
    </source>
</evidence>
<dbReference type="InterPro" id="IPR034032">
    <property type="entry name" value="Zn_MMP-like_bac"/>
</dbReference>
<dbReference type="Proteomes" id="UP000660024">
    <property type="component" value="Unassembled WGS sequence"/>
</dbReference>
<dbReference type="SUPFAM" id="SSF55486">
    <property type="entry name" value="Metalloproteases ('zincins'), catalytic domain"/>
    <property type="match status" value="1"/>
</dbReference>
<evidence type="ECO:0000259" key="3">
    <source>
        <dbReference type="Pfam" id="PF17148"/>
    </source>
</evidence>
<accession>A0ABS1BEM9</accession>
<dbReference type="CDD" id="cd04276">
    <property type="entry name" value="ZnMc_MMP_like_2"/>
    <property type="match status" value="1"/>
</dbReference>
<dbReference type="InterPro" id="IPR033413">
    <property type="entry name" value="DUF5117"/>
</dbReference>
<keyword evidence="6" id="KW-1185">Reference proteome</keyword>
<dbReference type="EMBL" id="JAEHFY010000001">
    <property type="protein sequence ID" value="MBK0381327.1"/>
    <property type="molecule type" value="Genomic_DNA"/>
</dbReference>
<feature type="chain" id="PRO_5047131744" evidence="1">
    <location>
        <begin position="25"/>
        <end position="836"/>
    </location>
</feature>
<evidence type="ECO:0000259" key="4">
    <source>
        <dbReference type="Pfam" id="PF17162"/>
    </source>
</evidence>
<evidence type="ECO:0000313" key="6">
    <source>
        <dbReference type="Proteomes" id="UP000660024"/>
    </source>
</evidence>
<organism evidence="5 6">
    <name type="scientific">Pedobacter segetis</name>
    <dbReference type="NCBI Taxonomy" id="2793069"/>
    <lineage>
        <taxon>Bacteria</taxon>
        <taxon>Pseudomonadati</taxon>
        <taxon>Bacteroidota</taxon>
        <taxon>Sphingobacteriia</taxon>
        <taxon>Sphingobacteriales</taxon>
        <taxon>Sphingobacteriaceae</taxon>
        <taxon>Pedobacter</taxon>
    </lineage>
</organism>
<keyword evidence="5" id="KW-0482">Metalloprotease</keyword>